<dbReference type="Pfam" id="PF17777">
    <property type="entry name" value="RL10P_insert"/>
    <property type="match status" value="1"/>
</dbReference>
<feature type="domain" description="Large ribosomal subunit protein uL10-like insertion" evidence="7">
    <location>
        <begin position="43"/>
        <end position="106"/>
    </location>
</feature>
<evidence type="ECO:0000256" key="5">
    <source>
        <dbReference type="ARBA" id="ARBA00035202"/>
    </source>
</evidence>
<reference evidence="8 9" key="1">
    <citation type="journal article" date="2011" name="Nature">
        <title>Genome sequencing reveals insights into physiology and longevity of the naked mole rat.</title>
        <authorList>
            <person name="Kim E.B."/>
            <person name="Fang X."/>
            <person name="Fushan A.A."/>
            <person name="Huang Z."/>
            <person name="Lobanov A.V."/>
            <person name="Han L."/>
            <person name="Marino S.M."/>
            <person name="Sun X."/>
            <person name="Turanov A.A."/>
            <person name="Yang P."/>
            <person name="Yim S.H."/>
            <person name="Zhao X."/>
            <person name="Kasaikina M.V."/>
            <person name="Stoletzki N."/>
            <person name="Peng C."/>
            <person name="Polak P."/>
            <person name="Xiong Z."/>
            <person name="Kiezun A."/>
            <person name="Zhu Y."/>
            <person name="Chen Y."/>
            <person name="Kryukov G.V."/>
            <person name="Zhang Q."/>
            <person name="Peshkin L."/>
            <person name="Yang L."/>
            <person name="Bronson R.T."/>
            <person name="Buffenstein R."/>
            <person name="Wang B."/>
            <person name="Han C."/>
            <person name="Li Q."/>
            <person name="Chen L."/>
            <person name="Zhao W."/>
            <person name="Sunyaev S.R."/>
            <person name="Park T.J."/>
            <person name="Zhang G."/>
            <person name="Wang J."/>
            <person name="Gladyshev V.N."/>
        </authorList>
    </citation>
    <scope>NUCLEOTIDE SEQUENCE [LARGE SCALE GENOMIC DNA]</scope>
</reference>
<dbReference type="PANTHER" id="PTHR45699">
    <property type="entry name" value="60S ACIDIC RIBOSOMAL PROTEIN P0"/>
    <property type="match status" value="1"/>
</dbReference>
<accession>G5AUW6</accession>
<dbReference type="AlphaFoldDB" id="G5AUW6"/>
<dbReference type="FunFam" id="3.90.105.20:FF:000001">
    <property type="entry name" value="60S acidic ribosomal protein P0"/>
    <property type="match status" value="1"/>
</dbReference>
<sequence>MEKQPALKKMLSHSQENVGFLFAKEDLSEVRDMLLANKASAAARAAAIAPCEVTVLAQNTGLGPEKISFFQALGITIKISRSTIEILSDARLIKTGDKVGASKATLQNISPVSFELIIQQVLDNGSICNPNCLTLPRKLHIPAFWRVSTMCRVFVCCWLPDCSISAPFCPQWYQQVLALSVESHHTLHLLKSQGLLG</sequence>
<keyword evidence="4" id="KW-0687">Ribonucleoprotein</keyword>
<organism evidence="8 9">
    <name type="scientific">Heterocephalus glaber</name>
    <name type="common">Naked mole rat</name>
    <dbReference type="NCBI Taxonomy" id="10181"/>
    <lineage>
        <taxon>Eukaryota</taxon>
        <taxon>Metazoa</taxon>
        <taxon>Chordata</taxon>
        <taxon>Craniata</taxon>
        <taxon>Vertebrata</taxon>
        <taxon>Euteleostomi</taxon>
        <taxon>Mammalia</taxon>
        <taxon>Eutheria</taxon>
        <taxon>Euarchontoglires</taxon>
        <taxon>Glires</taxon>
        <taxon>Rodentia</taxon>
        <taxon>Hystricomorpha</taxon>
        <taxon>Bathyergidae</taxon>
        <taxon>Heterocephalus</taxon>
    </lineage>
</organism>
<comment type="function">
    <text evidence="1">Ribosomal protein P0 is the functional equivalent of E.coli protein L10.</text>
</comment>
<evidence type="ECO:0000256" key="6">
    <source>
        <dbReference type="ARBA" id="ARBA00035444"/>
    </source>
</evidence>
<dbReference type="GO" id="GO:0022625">
    <property type="term" value="C:cytosolic large ribosomal subunit"/>
    <property type="evidence" value="ECO:0007669"/>
    <property type="project" value="TreeGrafter"/>
</dbReference>
<dbReference type="InterPro" id="IPR043141">
    <property type="entry name" value="Ribosomal_uL10-like_sf"/>
</dbReference>
<dbReference type="InParanoid" id="G5AUW6"/>
<dbReference type="InterPro" id="IPR040637">
    <property type="entry name" value="Ribosomal_uL10-like_insert"/>
</dbReference>
<evidence type="ECO:0000256" key="4">
    <source>
        <dbReference type="ARBA" id="ARBA00023274"/>
    </source>
</evidence>
<dbReference type="Proteomes" id="UP000006813">
    <property type="component" value="Unassembled WGS sequence"/>
</dbReference>
<gene>
    <name evidence="8" type="ORF">GW7_03490</name>
</gene>
<dbReference type="GO" id="GO:0000027">
    <property type="term" value="P:ribosomal large subunit assembly"/>
    <property type="evidence" value="ECO:0007669"/>
    <property type="project" value="TreeGrafter"/>
</dbReference>
<proteinExistence type="inferred from homology"/>
<name>G5AUW6_HETGA</name>
<dbReference type="STRING" id="10181.G5AUW6"/>
<evidence type="ECO:0000313" key="9">
    <source>
        <dbReference type="Proteomes" id="UP000006813"/>
    </source>
</evidence>
<evidence type="ECO:0000259" key="7">
    <source>
        <dbReference type="Pfam" id="PF17777"/>
    </source>
</evidence>
<keyword evidence="3 8" id="KW-0689">Ribosomal protein</keyword>
<dbReference type="GO" id="GO:0070180">
    <property type="term" value="F:large ribosomal subunit rRNA binding"/>
    <property type="evidence" value="ECO:0007669"/>
    <property type="project" value="TreeGrafter"/>
</dbReference>
<evidence type="ECO:0000256" key="1">
    <source>
        <dbReference type="ARBA" id="ARBA00002200"/>
    </source>
</evidence>
<evidence type="ECO:0000256" key="3">
    <source>
        <dbReference type="ARBA" id="ARBA00022980"/>
    </source>
</evidence>
<protein>
    <recommendedName>
        <fullName evidence="5">Large ribosomal subunit protein uL10</fullName>
    </recommendedName>
    <alternativeName>
        <fullName evidence="6">60S acidic ribosomal protein P0</fullName>
    </alternativeName>
</protein>
<dbReference type="GO" id="GO:0002181">
    <property type="term" value="P:cytoplasmic translation"/>
    <property type="evidence" value="ECO:0007669"/>
    <property type="project" value="TreeGrafter"/>
</dbReference>
<evidence type="ECO:0000256" key="2">
    <source>
        <dbReference type="ARBA" id="ARBA00008889"/>
    </source>
</evidence>
<dbReference type="GO" id="GO:0003735">
    <property type="term" value="F:structural constituent of ribosome"/>
    <property type="evidence" value="ECO:0007669"/>
    <property type="project" value="TreeGrafter"/>
</dbReference>
<dbReference type="EMBL" id="JH167042">
    <property type="protein sequence ID" value="EHB00825.1"/>
    <property type="molecule type" value="Genomic_DNA"/>
</dbReference>
<dbReference type="InterPro" id="IPR050323">
    <property type="entry name" value="Ribosomal_protein_uL10"/>
</dbReference>
<dbReference type="InterPro" id="IPR043164">
    <property type="entry name" value="Ribosomal_uL10-like_insert_sf"/>
</dbReference>
<dbReference type="Gene3D" id="3.30.70.1730">
    <property type="match status" value="1"/>
</dbReference>
<comment type="similarity">
    <text evidence="2">Belongs to the universal ribosomal protein uL10 family.</text>
</comment>
<dbReference type="Gene3D" id="3.90.105.20">
    <property type="match status" value="1"/>
</dbReference>
<evidence type="ECO:0000313" key="8">
    <source>
        <dbReference type="EMBL" id="EHB00825.1"/>
    </source>
</evidence>
<dbReference type="PANTHER" id="PTHR45699:SF3">
    <property type="entry name" value="LARGE RIBOSOMAL SUBUNIT PROTEIN UL10"/>
    <property type="match status" value="1"/>
</dbReference>